<evidence type="ECO:0000256" key="1">
    <source>
        <dbReference type="SAM" id="Phobius"/>
    </source>
</evidence>
<evidence type="ECO:0000313" key="3">
    <source>
        <dbReference type="Proteomes" id="UP000565579"/>
    </source>
</evidence>
<comment type="caution">
    <text evidence="2">The sequence shown here is derived from an EMBL/GenBank/DDBJ whole genome shotgun (WGS) entry which is preliminary data.</text>
</comment>
<evidence type="ECO:0000313" key="2">
    <source>
        <dbReference type="EMBL" id="MBB6547831.1"/>
    </source>
</evidence>
<gene>
    <name evidence="2" type="ORF">HD593_002626</name>
</gene>
<dbReference type="EMBL" id="JACHMI010000001">
    <property type="protein sequence ID" value="MBB6547831.1"/>
    <property type="molecule type" value="Genomic_DNA"/>
</dbReference>
<dbReference type="InterPro" id="IPR011044">
    <property type="entry name" value="Quino_amine_DH_bsu"/>
</dbReference>
<keyword evidence="1" id="KW-1133">Transmembrane helix</keyword>
<keyword evidence="3" id="KW-1185">Reference proteome</keyword>
<dbReference type="Proteomes" id="UP000565579">
    <property type="component" value="Unassembled WGS sequence"/>
</dbReference>
<feature type="transmembrane region" description="Helical" evidence="1">
    <location>
        <begin position="116"/>
        <end position="133"/>
    </location>
</feature>
<name>A0A7X0TXV2_9ACTN</name>
<dbReference type="AlphaFoldDB" id="A0A7X0TXV2"/>
<accession>A0A7X0TXV2</accession>
<proteinExistence type="predicted"/>
<protein>
    <submittedName>
        <fullName evidence="2">Uncharacterized protein</fullName>
    </submittedName>
</protein>
<sequence>MAVIAAAAMPVTRERLTRFASALGLSVTAANARQIVDHVTDLRRRRLICVILAAPLSLWTGDPFYLVLGWCVSYVFSDKRARLAAEVEIHRTTWLLALGTATFAGGYRLINQGVTAALLIHAAAVIAVAMVMARPARPYVAHREPAILRSSARNAYSAASAIALSGALLAPGPVPDRELPEYTMPVPPATRTATFGTVGEFKGLTCPWADQLDDPCRYWLVNGEPFPQAAPYVVGRGGAPVRAPFVRSPDKQVVVYLHRQERRLVYQKGDDVRPLTGVLADTEVPEVTFAAGQSRQVALAGHDVRVLDLEDGTTRVIPGARQVHDFNEGGIVVETASRVVVLDRQGKERGGFPVKELGGADSYHLRWDGRRLVTFRLYEGLTETYDTRTGKRLSSVVPDFPDDDSPDTALGWTKQGAFLVRGTADDVYRVDLTTGKLKLRP</sequence>
<keyword evidence="1" id="KW-0472">Membrane</keyword>
<feature type="transmembrane region" description="Helical" evidence="1">
    <location>
        <begin position="56"/>
        <end position="77"/>
    </location>
</feature>
<reference evidence="2 3" key="1">
    <citation type="submission" date="2020-08" db="EMBL/GenBank/DDBJ databases">
        <title>Sequencing the genomes of 1000 actinobacteria strains.</title>
        <authorList>
            <person name="Klenk H.-P."/>
        </authorList>
    </citation>
    <scope>NUCLEOTIDE SEQUENCE [LARGE SCALE GENOMIC DNA]</scope>
    <source>
        <strain evidence="2 3">DSM 43768</strain>
    </source>
</reference>
<feature type="transmembrane region" description="Helical" evidence="1">
    <location>
        <begin position="154"/>
        <end position="174"/>
    </location>
</feature>
<dbReference type="SUPFAM" id="SSF50969">
    <property type="entry name" value="YVTN repeat-like/Quinoprotein amine dehydrogenase"/>
    <property type="match status" value="1"/>
</dbReference>
<keyword evidence="1" id="KW-0812">Transmembrane</keyword>
<organism evidence="2 3">
    <name type="scientific">Nonomuraea rubra</name>
    <dbReference type="NCBI Taxonomy" id="46180"/>
    <lineage>
        <taxon>Bacteria</taxon>
        <taxon>Bacillati</taxon>
        <taxon>Actinomycetota</taxon>
        <taxon>Actinomycetes</taxon>
        <taxon>Streptosporangiales</taxon>
        <taxon>Streptosporangiaceae</taxon>
        <taxon>Nonomuraea</taxon>
    </lineage>
</organism>
<dbReference type="RefSeq" id="WP_185102425.1">
    <property type="nucleotide sequence ID" value="NZ_BAAAXY010000016.1"/>
</dbReference>